<accession>A0A2T2PCB8</accession>
<evidence type="ECO:0000313" key="3">
    <source>
        <dbReference type="Proteomes" id="UP000240883"/>
    </source>
</evidence>
<feature type="coiled-coil region" evidence="1">
    <location>
        <begin position="48"/>
        <end position="75"/>
    </location>
</feature>
<keyword evidence="3" id="KW-1185">Reference proteome</keyword>
<dbReference type="AlphaFoldDB" id="A0A2T2PCB8"/>
<keyword evidence="1" id="KW-0175">Coiled coil</keyword>
<dbReference type="Proteomes" id="UP000240883">
    <property type="component" value="Unassembled WGS sequence"/>
</dbReference>
<dbReference type="EMBL" id="KZ678128">
    <property type="protein sequence ID" value="PSN75311.1"/>
    <property type="molecule type" value="Genomic_DNA"/>
</dbReference>
<name>A0A2T2PCB8_CORCC</name>
<gene>
    <name evidence="2" type="ORF">BS50DRAFT_568000</name>
</gene>
<organism evidence="2 3">
    <name type="scientific">Corynespora cassiicola Philippines</name>
    <dbReference type="NCBI Taxonomy" id="1448308"/>
    <lineage>
        <taxon>Eukaryota</taxon>
        <taxon>Fungi</taxon>
        <taxon>Dikarya</taxon>
        <taxon>Ascomycota</taxon>
        <taxon>Pezizomycotina</taxon>
        <taxon>Dothideomycetes</taxon>
        <taxon>Pleosporomycetidae</taxon>
        <taxon>Pleosporales</taxon>
        <taxon>Corynesporascaceae</taxon>
        <taxon>Corynespora</taxon>
    </lineage>
</organism>
<evidence type="ECO:0000313" key="2">
    <source>
        <dbReference type="EMBL" id="PSN75311.1"/>
    </source>
</evidence>
<proteinExistence type="predicted"/>
<evidence type="ECO:0000256" key="1">
    <source>
        <dbReference type="SAM" id="Coils"/>
    </source>
</evidence>
<sequence length="153" mass="15422">MPPNIHLNSLIHLPSQPSSPNPLMSNPQTLLTLATNLVTLSQQLSDMSAQLSSTASSLEEEAANLAEERARQNDVDISIAVGVRTGGVAVRHPQCAACEEHGGGAGTGMAGRPVAQTEHGVQGGKGQVAAAAAAAVGEGAEIRVKGGGWGDGE</sequence>
<reference evidence="2 3" key="1">
    <citation type="journal article" date="2018" name="Front. Microbiol.">
        <title>Genome-Wide Analysis of Corynespora cassiicola Leaf Fall Disease Putative Effectors.</title>
        <authorList>
            <person name="Lopez D."/>
            <person name="Ribeiro S."/>
            <person name="Label P."/>
            <person name="Fumanal B."/>
            <person name="Venisse J.S."/>
            <person name="Kohler A."/>
            <person name="de Oliveira R.R."/>
            <person name="Labutti K."/>
            <person name="Lipzen A."/>
            <person name="Lail K."/>
            <person name="Bauer D."/>
            <person name="Ohm R.A."/>
            <person name="Barry K.W."/>
            <person name="Spatafora J."/>
            <person name="Grigoriev I.V."/>
            <person name="Martin F.M."/>
            <person name="Pujade-Renaud V."/>
        </authorList>
    </citation>
    <scope>NUCLEOTIDE SEQUENCE [LARGE SCALE GENOMIC DNA]</scope>
    <source>
        <strain evidence="2 3">Philippines</strain>
    </source>
</reference>
<protein>
    <submittedName>
        <fullName evidence="2">Uncharacterized protein</fullName>
    </submittedName>
</protein>